<proteinExistence type="predicted"/>
<gene>
    <name evidence="2" type="ORF">TIFTF001_002707</name>
</gene>
<evidence type="ECO:0000256" key="1">
    <source>
        <dbReference type="SAM" id="MobiDB-lite"/>
    </source>
</evidence>
<protein>
    <submittedName>
        <fullName evidence="2">Uncharacterized protein</fullName>
    </submittedName>
</protein>
<comment type="caution">
    <text evidence="2">The sequence shown here is derived from an EMBL/GenBank/DDBJ whole genome shotgun (WGS) entry which is preliminary data.</text>
</comment>
<sequence>MTGRNSRSIKLAKSPAEPASSESRSLCRIPPDLAKIEPPRTRQLVTAMICGRSASDLRRGEKQMDELRIWLGDRWGGERESHAGDRSTRRGREWSWQSAIARMEHGAWSQASDMEPAPIGWGRAGIWRGRAAGERRREREGVTRGRQAGGGLPSERGEERERGREKEWGVAGIGRPGLRLVVVGRRWVAGDG</sequence>
<feature type="compositionally biased region" description="Basic and acidic residues" evidence="1">
    <location>
        <begin position="132"/>
        <end position="143"/>
    </location>
</feature>
<feature type="region of interest" description="Disordered" evidence="1">
    <location>
        <begin position="1"/>
        <end position="33"/>
    </location>
</feature>
<name>A0AA88CSR1_FICCA</name>
<evidence type="ECO:0000313" key="2">
    <source>
        <dbReference type="EMBL" id="GMN30145.1"/>
    </source>
</evidence>
<reference evidence="2" key="1">
    <citation type="submission" date="2023-07" db="EMBL/GenBank/DDBJ databases">
        <title>draft genome sequence of fig (Ficus carica).</title>
        <authorList>
            <person name="Takahashi T."/>
            <person name="Nishimura K."/>
        </authorList>
    </citation>
    <scope>NUCLEOTIDE SEQUENCE</scope>
</reference>
<dbReference type="EMBL" id="BTGU01000002">
    <property type="protein sequence ID" value="GMN30145.1"/>
    <property type="molecule type" value="Genomic_DNA"/>
</dbReference>
<feature type="compositionally biased region" description="Low complexity" evidence="1">
    <location>
        <begin position="14"/>
        <end position="23"/>
    </location>
</feature>
<keyword evidence="3" id="KW-1185">Reference proteome</keyword>
<accession>A0AA88CSR1</accession>
<feature type="region of interest" description="Disordered" evidence="1">
    <location>
        <begin position="132"/>
        <end position="169"/>
    </location>
</feature>
<evidence type="ECO:0000313" key="3">
    <source>
        <dbReference type="Proteomes" id="UP001187192"/>
    </source>
</evidence>
<organism evidence="2 3">
    <name type="scientific">Ficus carica</name>
    <name type="common">Common fig</name>
    <dbReference type="NCBI Taxonomy" id="3494"/>
    <lineage>
        <taxon>Eukaryota</taxon>
        <taxon>Viridiplantae</taxon>
        <taxon>Streptophyta</taxon>
        <taxon>Embryophyta</taxon>
        <taxon>Tracheophyta</taxon>
        <taxon>Spermatophyta</taxon>
        <taxon>Magnoliopsida</taxon>
        <taxon>eudicotyledons</taxon>
        <taxon>Gunneridae</taxon>
        <taxon>Pentapetalae</taxon>
        <taxon>rosids</taxon>
        <taxon>fabids</taxon>
        <taxon>Rosales</taxon>
        <taxon>Moraceae</taxon>
        <taxon>Ficeae</taxon>
        <taxon>Ficus</taxon>
    </lineage>
</organism>
<dbReference type="Proteomes" id="UP001187192">
    <property type="component" value="Unassembled WGS sequence"/>
</dbReference>
<dbReference type="AlphaFoldDB" id="A0AA88CSR1"/>
<feature type="compositionally biased region" description="Basic and acidic residues" evidence="1">
    <location>
        <begin position="155"/>
        <end position="168"/>
    </location>
</feature>